<dbReference type="InParanoid" id="A0A543B2J8"/>
<accession>A0A543B2J8</accession>
<keyword evidence="5" id="KW-1185">Reference proteome</keyword>
<evidence type="ECO:0000259" key="3">
    <source>
        <dbReference type="SMART" id="SM01119"/>
    </source>
</evidence>
<evidence type="ECO:0000313" key="4">
    <source>
        <dbReference type="EMBL" id="TQL79063.1"/>
    </source>
</evidence>
<dbReference type="EMBL" id="VFOW01000001">
    <property type="protein sequence ID" value="TQL79063.1"/>
    <property type="molecule type" value="Genomic_DNA"/>
</dbReference>
<evidence type="ECO:0000256" key="1">
    <source>
        <dbReference type="ARBA" id="ARBA00005323"/>
    </source>
</evidence>
<dbReference type="Gene3D" id="2.40.37.20">
    <property type="entry name" value="D-serine dehydratase-like domain"/>
    <property type="match status" value="1"/>
</dbReference>
<dbReference type="OrthoDB" id="9811417at2"/>
<organism evidence="4 5">
    <name type="scientific">Stackebrandtia endophytica</name>
    <dbReference type="NCBI Taxonomy" id="1496996"/>
    <lineage>
        <taxon>Bacteria</taxon>
        <taxon>Bacillati</taxon>
        <taxon>Actinomycetota</taxon>
        <taxon>Actinomycetes</taxon>
        <taxon>Glycomycetales</taxon>
        <taxon>Glycomycetaceae</taxon>
        <taxon>Stackebrandtia</taxon>
    </lineage>
</organism>
<comment type="similarity">
    <text evidence="1">Belongs to the DSD1 family.</text>
</comment>
<dbReference type="InterPro" id="IPR029066">
    <property type="entry name" value="PLP-binding_barrel"/>
</dbReference>
<proteinExistence type="inferred from homology"/>
<protein>
    <submittedName>
        <fullName evidence="4">D-serine deaminase-like pyridoxal phosphate-dependent protein</fullName>
    </submittedName>
</protein>
<dbReference type="Pfam" id="PF14031">
    <property type="entry name" value="D-ser_dehydrat"/>
    <property type="match status" value="1"/>
</dbReference>
<dbReference type="SUPFAM" id="SSF51419">
    <property type="entry name" value="PLP-binding barrel"/>
    <property type="match status" value="1"/>
</dbReference>
<dbReference type="GO" id="GO:0016829">
    <property type="term" value="F:lyase activity"/>
    <property type="evidence" value="ECO:0007669"/>
    <property type="project" value="UniProtKB-KW"/>
</dbReference>
<dbReference type="Pfam" id="PF01168">
    <property type="entry name" value="Ala_racemase_N"/>
    <property type="match status" value="1"/>
</dbReference>
<evidence type="ECO:0000256" key="2">
    <source>
        <dbReference type="ARBA" id="ARBA00023239"/>
    </source>
</evidence>
<dbReference type="Proteomes" id="UP000317043">
    <property type="component" value="Unassembled WGS sequence"/>
</dbReference>
<gene>
    <name evidence="4" type="ORF">FB566_4664</name>
</gene>
<dbReference type="PANTHER" id="PTHR28004:SF8">
    <property type="entry name" value="D-SERINE DEAMINASE"/>
    <property type="match status" value="1"/>
</dbReference>
<dbReference type="InterPro" id="IPR051466">
    <property type="entry name" value="D-amino_acid_metab_enzyme"/>
</dbReference>
<dbReference type="InterPro" id="IPR026956">
    <property type="entry name" value="D-ser_dehydrat-like_dom"/>
</dbReference>
<dbReference type="SMART" id="SM01119">
    <property type="entry name" value="D-ser_dehydrat"/>
    <property type="match status" value="1"/>
</dbReference>
<reference evidence="4 5" key="1">
    <citation type="submission" date="2019-06" db="EMBL/GenBank/DDBJ databases">
        <title>Sequencing the genomes of 1000 actinobacteria strains.</title>
        <authorList>
            <person name="Klenk H.-P."/>
        </authorList>
    </citation>
    <scope>NUCLEOTIDE SEQUENCE [LARGE SCALE GENOMIC DNA]</scope>
    <source>
        <strain evidence="4 5">DSM 45928</strain>
    </source>
</reference>
<feature type="domain" description="D-serine dehydratase-like" evidence="3">
    <location>
        <begin position="305"/>
        <end position="391"/>
    </location>
</feature>
<sequence>MRHDTGLERCYEVRLDWRWKSIPPSADGLTVRQWLNTQPHRDDLATPAMTMDAAALQHNITAMADWCAAAGLAHMPHGKTTMAPQLWHRQLDAGAVGITLATGPQLRVARAFAVPKVLLANELTNPVMLRWVADWITDGGDVTCFVDSLAGVHAMSAALSSASAPLSVCVELGAPGARGGARDLTEAREIAEAIRDSPQLRLVGVGGYEGSLAHDDRPESIARVDAFLADLVTLFESLTWETDQPVITAGGSEYFDQVADRLAPVAASGALAVLRAGSYISHDDGLYAAMTPAARDRSGPQLLPALRARASVLSKPEPEFALLDVGRRDLSFDSGLPVLLDAPGATVVDLNDQHAHVRGDVAHLAVGDIVRLGVSHPCTTFDKWTMIPVLNDTGTIVDAIRTYF</sequence>
<evidence type="ECO:0000313" key="5">
    <source>
        <dbReference type="Proteomes" id="UP000317043"/>
    </source>
</evidence>
<dbReference type="AlphaFoldDB" id="A0A543B2J8"/>
<dbReference type="InterPro" id="IPR042208">
    <property type="entry name" value="D-ser_dehydrat-like_sf"/>
</dbReference>
<dbReference type="RefSeq" id="WP_142044090.1">
    <property type="nucleotide sequence ID" value="NZ_JBHTGS010000002.1"/>
</dbReference>
<comment type="caution">
    <text evidence="4">The sequence shown here is derived from an EMBL/GenBank/DDBJ whole genome shotgun (WGS) entry which is preliminary data.</text>
</comment>
<dbReference type="InterPro" id="IPR001608">
    <property type="entry name" value="Ala_racemase_N"/>
</dbReference>
<keyword evidence="2" id="KW-0456">Lyase</keyword>
<dbReference type="PANTHER" id="PTHR28004">
    <property type="entry name" value="ZGC:162816-RELATED"/>
    <property type="match status" value="1"/>
</dbReference>
<dbReference type="Gene3D" id="3.20.20.10">
    <property type="entry name" value="Alanine racemase"/>
    <property type="match status" value="1"/>
</dbReference>
<name>A0A543B2J8_9ACTN</name>